<dbReference type="Proteomes" id="UP000230750">
    <property type="component" value="Unassembled WGS sequence"/>
</dbReference>
<comment type="similarity">
    <text evidence="2">Belongs to the glycosyltransferase 29 family.</text>
</comment>
<evidence type="ECO:0000256" key="1">
    <source>
        <dbReference type="ARBA" id="ARBA00004323"/>
    </source>
</evidence>
<evidence type="ECO:0000256" key="2">
    <source>
        <dbReference type="ARBA" id="ARBA00006003"/>
    </source>
</evidence>
<accession>A0A2G8LJ41</accession>
<dbReference type="Pfam" id="PF00777">
    <property type="entry name" value="Glyco_transf_29"/>
    <property type="match status" value="1"/>
</dbReference>
<dbReference type="PANTHER" id="PTHR11987">
    <property type="entry name" value="ALPHA-2,8-SIALYLTRANSFERASE"/>
    <property type="match status" value="1"/>
</dbReference>
<dbReference type="STRING" id="307972.A0A2G8LJ41"/>
<dbReference type="InterPro" id="IPR050943">
    <property type="entry name" value="Glycosyltr_29_Sialyltrsf"/>
</dbReference>
<evidence type="ECO:0000256" key="5">
    <source>
        <dbReference type="ARBA" id="ARBA00022692"/>
    </source>
</evidence>
<keyword evidence="8" id="KW-0333">Golgi apparatus</keyword>
<dbReference type="AlphaFoldDB" id="A0A2G8LJ41"/>
<keyword evidence="4 11" id="KW-0808">Transferase</keyword>
<keyword evidence="10" id="KW-0325">Glycoprotein</keyword>
<evidence type="ECO:0000256" key="10">
    <source>
        <dbReference type="ARBA" id="ARBA00023180"/>
    </source>
</evidence>
<protein>
    <submittedName>
        <fullName evidence="11">Putative ST8 alpha-N-acetyl-neuraminide alpha-2,8-sialyltransferase 7 isoform X1</fullName>
    </submittedName>
</protein>
<keyword evidence="6" id="KW-0735">Signal-anchor</keyword>
<dbReference type="EMBL" id="MRZV01000063">
    <property type="protein sequence ID" value="PIK60232.1"/>
    <property type="molecule type" value="Genomic_DNA"/>
</dbReference>
<keyword evidence="9" id="KW-0472">Membrane</keyword>
<dbReference type="GO" id="GO:0006491">
    <property type="term" value="P:N-glycan processing"/>
    <property type="evidence" value="ECO:0007669"/>
    <property type="project" value="TreeGrafter"/>
</dbReference>
<keyword evidence="12" id="KW-1185">Reference proteome</keyword>
<evidence type="ECO:0000256" key="8">
    <source>
        <dbReference type="ARBA" id="ARBA00023034"/>
    </source>
</evidence>
<evidence type="ECO:0000256" key="7">
    <source>
        <dbReference type="ARBA" id="ARBA00022989"/>
    </source>
</evidence>
<dbReference type="GO" id="GO:0003828">
    <property type="term" value="F:alpha-N-acetylneuraminate alpha-2,8-sialyltransferase activity"/>
    <property type="evidence" value="ECO:0007669"/>
    <property type="project" value="TreeGrafter"/>
</dbReference>
<sequence>MAVTLRTKRQSPNSEENVFNVWKCRMGRGGGGSRHVQELKADYEEAEYSSSVQEKADVDAILEKPWTFNKSAAEASRKDMFTFFNPYKIITMTSDDAIGGQLQRFYHSKAIPIVDVPPGIRRLLPRKQLFRNVKYQTCAVVGKLKDVQLAFPGNVLPEILDFWMSKGVDEERISTGLLMYIIASTICDKIQLYGFYPFPEYQDKPIPYHYEDKLNKNITNSEFTSNFRRFHRLPDEFVYLKKMHTSGALQLHIGECLG</sequence>
<evidence type="ECO:0000256" key="3">
    <source>
        <dbReference type="ARBA" id="ARBA00022676"/>
    </source>
</evidence>
<evidence type="ECO:0000313" key="11">
    <source>
        <dbReference type="EMBL" id="PIK60232.1"/>
    </source>
</evidence>
<keyword evidence="7" id="KW-1133">Transmembrane helix</keyword>
<dbReference type="GO" id="GO:0009311">
    <property type="term" value="P:oligosaccharide metabolic process"/>
    <property type="evidence" value="ECO:0007669"/>
    <property type="project" value="TreeGrafter"/>
</dbReference>
<reference evidence="11 12" key="1">
    <citation type="journal article" date="2017" name="PLoS Biol.">
        <title>The sea cucumber genome provides insights into morphological evolution and visceral regeneration.</title>
        <authorList>
            <person name="Zhang X."/>
            <person name="Sun L."/>
            <person name="Yuan J."/>
            <person name="Sun Y."/>
            <person name="Gao Y."/>
            <person name="Zhang L."/>
            <person name="Li S."/>
            <person name="Dai H."/>
            <person name="Hamel J.F."/>
            <person name="Liu C."/>
            <person name="Yu Y."/>
            <person name="Liu S."/>
            <person name="Lin W."/>
            <person name="Guo K."/>
            <person name="Jin S."/>
            <person name="Xu P."/>
            <person name="Storey K.B."/>
            <person name="Huan P."/>
            <person name="Zhang T."/>
            <person name="Zhou Y."/>
            <person name="Zhang J."/>
            <person name="Lin C."/>
            <person name="Li X."/>
            <person name="Xing L."/>
            <person name="Huo D."/>
            <person name="Sun M."/>
            <person name="Wang L."/>
            <person name="Mercier A."/>
            <person name="Li F."/>
            <person name="Yang H."/>
            <person name="Xiang J."/>
        </authorList>
    </citation>
    <scope>NUCLEOTIDE SEQUENCE [LARGE SCALE GENOMIC DNA]</scope>
    <source>
        <strain evidence="11">Shaxun</strain>
        <tissue evidence="11">Muscle</tissue>
    </source>
</reference>
<keyword evidence="3 11" id="KW-0328">Glycosyltransferase</keyword>
<dbReference type="PANTHER" id="PTHR11987:SF36">
    <property type="entry name" value="SIA-ALPHA-2,3-GAL-BETA-1,4-GLCNAC-R:ALPHA 2,8-SIALYLTRANSFERASE"/>
    <property type="match status" value="1"/>
</dbReference>
<comment type="caution">
    <text evidence="11">The sequence shown here is derived from an EMBL/GenBank/DDBJ whole genome shotgun (WGS) entry which is preliminary data.</text>
</comment>
<evidence type="ECO:0000256" key="6">
    <source>
        <dbReference type="ARBA" id="ARBA00022968"/>
    </source>
</evidence>
<organism evidence="11 12">
    <name type="scientific">Stichopus japonicus</name>
    <name type="common">Sea cucumber</name>
    <dbReference type="NCBI Taxonomy" id="307972"/>
    <lineage>
        <taxon>Eukaryota</taxon>
        <taxon>Metazoa</taxon>
        <taxon>Echinodermata</taxon>
        <taxon>Eleutherozoa</taxon>
        <taxon>Echinozoa</taxon>
        <taxon>Holothuroidea</taxon>
        <taxon>Aspidochirotacea</taxon>
        <taxon>Aspidochirotida</taxon>
        <taxon>Stichopodidae</taxon>
        <taxon>Apostichopus</taxon>
    </lineage>
</organism>
<evidence type="ECO:0000313" key="12">
    <source>
        <dbReference type="Proteomes" id="UP000230750"/>
    </source>
</evidence>
<dbReference type="InterPro" id="IPR038578">
    <property type="entry name" value="GT29-like_sf"/>
</dbReference>
<evidence type="ECO:0000256" key="4">
    <source>
        <dbReference type="ARBA" id="ARBA00022679"/>
    </source>
</evidence>
<evidence type="ECO:0000256" key="9">
    <source>
        <dbReference type="ARBA" id="ARBA00023136"/>
    </source>
</evidence>
<keyword evidence="5" id="KW-0812">Transmembrane</keyword>
<proteinExistence type="inferred from homology"/>
<gene>
    <name evidence="11" type="ORF">BSL78_02860</name>
</gene>
<dbReference type="OrthoDB" id="10264956at2759"/>
<dbReference type="InterPro" id="IPR001675">
    <property type="entry name" value="Glyco_trans_29"/>
</dbReference>
<dbReference type="GO" id="GO:0000139">
    <property type="term" value="C:Golgi membrane"/>
    <property type="evidence" value="ECO:0007669"/>
    <property type="project" value="UniProtKB-SubCell"/>
</dbReference>
<name>A0A2G8LJ41_STIJA</name>
<dbReference type="Gene3D" id="3.90.1480.20">
    <property type="entry name" value="Glycosyl transferase family 29"/>
    <property type="match status" value="2"/>
</dbReference>
<comment type="subcellular location">
    <subcellularLocation>
        <location evidence="1">Golgi apparatus membrane</location>
        <topology evidence="1">Single-pass type II membrane protein</topology>
    </subcellularLocation>
</comment>